<evidence type="ECO:0000313" key="4">
    <source>
        <dbReference type="Proteomes" id="UP001232536"/>
    </source>
</evidence>
<protein>
    <submittedName>
        <fullName evidence="3">SDR family oxidoreductase</fullName>
        <ecNumber evidence="3">1.-.-.-</ecNumber>
    </submittedName>
</protein>
<dbReference type="RefSeq" id="WP_304599841.1">
    <property type="nucleotide sequence ID" value="NZ_JAUQYP010000001.1"/>
</dbReference>
<dbReference type="PANTHER" id="PTHR42879:SF2">
    <property type="entry name" value="3-OXOACYL-[ACYL-CARRIER-PROTEIN] REDUCTASE FABG"/>
    <property type="match status" value="1"/>
</dbReference>
<dbReference type="PRINTS" id="PR00081">
    <property type="entry name" value="GDHRDH"/>
</dbReference>
<dbReference type="SUPFAM" id="SSF51735">
    <property type="entry name" value="NAD(P)-binding Rossmann-fold domains"/>
    <property type="match status" value="1"/>
</dbReference>
<comment type="caution">
    <text evidence="3">The sequence shown here is derived from an EMBL/GenBank/DDBJ whole genome shotgun (WGS) entry which is preliminary data.</text>
</comment>
<dbReference type="EMBL" id="JAUQYP010000001">
    <property type="protein sequence ID" value="MDO8106151.1"/>
    <property type="molecule type" value="Genomic_DNA"/>
</dbReference>
<dbReference type="CDD" id="cd05233">
    <property type="entry name" value="SDR_c"/>
    <property type="match status" value="1"/>
</dbReference>
<accession>A0ABT9DA22</accession>
<dbReference type="InterPro" id="IPR050259">
    <property type="entry name" value="SDR"/>
</dbReference>
<dbReference type="GO" id="GO:0016491">
    <property type="term" value="F:oxidoreductase activity"/>
    <property type="evidence" value="ECO:0007669"/>
    <property type="project" value="UniProtKB-KW"/>
</dbReference>
<dbReference type="EC" id="1.-.-.-" evidence="3"/>
<comment type="similarity">
    <text evidence="1 2">Belongs to the short-chain dehydrogenases/reductases (SDR) family.</text>
</comment>
<dbReference type="Pfam" id="PF00106">
    <property type="entry name" value="adh_short"/>
    <property type="match status" value="1"/>
</dbReference>
<dbReference type="PRINTS" id="PR00080">
    <property type="entry name" value="SDRFAMILY"/>
</dbReference>
<evidence type="ECO:0000256" key="1">
    <source>
        <dbReference type="ARBA" id="ARBA00006484"/>
    </source>
</evidence>
<dbReference type="PANTHER" id="PTHR42879">
    <property type="entry name" value="3-OXOACYL-(ACYL-CARRIER-PROTEIN) REDUCTASE"/>
    <property type="match status" value="1"/>
</dbReference>
<proteinExistence type="inferred from homology"/>
<reference evidence="3 4" key="1">
    <citation type="submission" date="2023-07" db="EMBL/GenBank/DDBJ databases">
        <title>Description of novel actinomycetes strains, isolated from tidal flat sediment.</title>
        <authorList>
            <person name="Lu C."/>
        </authorList>
    </citation>
    <scope>NUCLEOTIDE SEQUENCE [LARGE SCALE GENOMIC DNA]</scope>
    <source>
        <strain evidence="3 4">SYSU T00b441</strain>
    </source>
</reference>
<dbReference type="InterPro" id="IPR002347">
    <property type="entry name" value="SDR_fam"/>
</dbReference>
<name>A0ABT9DA22_9CELL</name>
<dbReference type="Proteomes" id="UP001232536">
    <property type="component" value="Unassembled WGS sequence"/>
</dbReference>
<dbReference type="InterPro" id="IPR036291">
    <property type="entry name" value="NAD(P)-bd_dom_sf"/>
</dbReference>
<keyword evidence="4" id="KW-1185">Reference proteome</keyword>
<sequence>MMSTLSGRTAIVTGASRGVGREVALALAAEGAHVVITARGAAALDSVAEEIVERGGAVTAVPGDASAEEDVDRVVAAALSTSGTLDILVNNAGIGILGPLAEMAVDDFDEQVRVNLRSVFLYSRAVIPHLEAQGGGNLVNIASITGLAGFAGASAYSATKWAVVGLSRGLDKELSPQGIKVTAICPAGIDTTWAFGTGIDPEAAKQLDRLSPKTVAESVMYAINQPANARITEVVVYPMSENGHQ</sequence>
<evidence type="ECO:0000256" key="2">
    <source>
        <dbReference type="RuleBase" id="RU000363"/>
    </source>
</evidence>
<dbReference type="Gene3D" id="3.40.50.720">
    <property type="entry name" value="NAD(P)-binding Rossmann-like Domain"/>
    <property type="match status" value="1"/>
</dbReference>
<keyword evidence="3" id="KW-0560">Oxidoreductase</keyword>
<evidence type="ECO:0000313" key="3">
    <source>
        <dbReference type="EMBL" id="MDO8106151.1"/>
    </source>
</evidence>
<gene>
    <name evidence="3" type="ORF">Q6348_02940</name>
</gene>
<organism evidence="3 4">
    <name type="scientific">Actinotalea lenta</name>
    <dbReference type="NCBI Taxonomy" id="3064654"/>
    <lineage>
        <taxon>Bacteria</taxon>
        <taxon>Bacillati</taxon>
        <taxon>Actinomycetota</taxon>
        <taxon>Actinomycetes</taxon>
        <taxon>Micrococcales</taxon>
        <taxon>Cellulomonadaceae</taxon>
        <taxon>Actinotalea</taxon>
    </lineage>
</organism>